<dbReference type="AlphaFoldDB" id="A0A844M3J5"/>
<comment type="caution">
    <text evidence="1">The sequence shown here is derived from an EMBL/GenBank/DDBJ whole genome shotgun (WGS) entry which is preliminary data.</text>
</comment>
<dbReference type="EMBL" id="WFKQ01000091">
    <property type="protein sequence ID" value="MUG33511.1"/>
    <property type="molecule type" value="Genomic_DNA"/>
</dbReference>
<dbReference type="Proteomes" id="UP000442109">
    <property type="component" value="Unassembled WGS sequence"/>
</dbReference>
<evidence type="ECO:0000313" key="1">
    <source>
        <dbReference type="EMBL" id="MUG33511.1"/>
    </source>
</evidence>
<name>A0A844M3J5_9GAMM</name>
<dbReference type="SUPFAM" id="SSF52266">
    <property type="entry name" value="SGNH hydrolase"/>
    <property type="match status" value="1"/>
</dbReference>
<proteinExistence type="predicted"/>
<sequence length="89" mass="10417">DLIILAYGSNDALFKGFEKQKFKNNLKKWISILKTYNKNAVIMLISPPTVVQKQGKNYKLAPDFFTIRKALYEVAKEEKTLIFDMHQFM</sequence>
<keyword evidence="2" id="KW-1185">Reference proteome</keyword>
<reference evidence="1 2" key="1">
    <citation type="journal article" date="2019" name="PLoS ONE">
        <title>Pup mortality in New Zealand sea lions (Phocarctos hookeri) at Enderby Island, Auckland Islands, 2013-18.</title>
        <authorList>
            <person name="Michael S.A."/>
            <person name="Hayman D.T.S."/>
            <person name="Gray R."/>
            <person name="Zhang J."/>
            <person name="Rogers L."/>
            <person name="Roe W.D."/>
        </authorList>
    </citation>
    <scope>NUCLEOTIDE SEQUENCE [LARGE SCALE GENOMIC DNA]</scope>
    <source>
        <strain evidence="1 2">SM868</strain>
    </source>
</reference>
<gene>
    <name evidence="1" type="ORF">GB996_12090</name>
</gene>
<dbReference type="GO" id="GO:0016788">
    <property type="term" value="F:hydrolase activity, acting on ester bonds"/>
    <property type="evidence" value="ECO:0007669"/>
    <property type="project" value="UniProtKB-ARBA"/>
</dbReference>
<organism evidence="1 2">
    <name type="scientific">Psychrobacter sanguinis</name>
    <dbReference type="NCBI Taxonomy" id="861445"/>
    <lineage>
        <taxon>Bacteria</taxon>
        <taxon>Pseudomonadati</taxon>
        <taxon>Pseudomonadota</taxon>
        <taxon>Gammaproteobacteria</taxon>
        <taxon>Moraxellales</taxon>
        <taxon>Moraxellaceae</taxon>
        <taxon>Psychrobacter</taxon>
    </lineage>
</organism>
<evidence type="ECO:0008006" key="3">
    <source>
        <dbReference type="Google" id="ProtNLM"/>
    </source>
</evidence>
<protein>
    <recommendedName>
        <fullName evidence="3">SGNH hydrolase-type esterase domain-containing protein</fullName>
    </recommendedName>
</protein>
<feature type="non-terminal residue" evidence="1">
    <location>
        <position position="89"/>
    </location>
</feature>
<dbReference type="Gene3D" id="3.40.50.1110">
    <property type="entry name" value="SGNH hydrolase"/>
    <property type="match status" value="1"/>
</dbReference>
<evidence type="ECO:0000313" key="2">
    <source>
        <dbReference type="Proteomes" id="UP000442109"/>
    </source>
</evidence>
<accession>A0A844M3J5</accession>
<feature type="non-terminal residue" evidence="1">
    <location>
        <position position="1"/>
    </location>
</feature>
<dbReference type="InterPro" id="IPR036514">
    <property type="entry name" value="SGNH_hydro_sf"/>
</dbReference>